<feature type="transmembrane region" description="Helical" evidence="7">
    <location>
        <begin position="146"/>
        <end position="163"/>
    </location>
</feature>
<evidence type="ECO:0000259" key="8">
    <source>
        <dbReference type="Pfam" id="PF06271"/>
    </source>
</evidence>
<feature type="compositionally biased region" description="Pro residues" evidence="6">
    <location>
        <begin position="40"/>
        <end position="56"/>
    </location>
</feature>
<feature type="region of interest" description="Disordered" evidence="6">
    <location>
        <begin position="1"/>
        <end position="103"/>
    </location>
</feature>
<comment type="subcellular location">
    <subcellularLocation>
        <location evidence="1">Cell membrane</location>
        <topology evidence="1">Multi-pass membrane protein</topology>
    </subcellularLocation>
</comment>
<keyword evidence="4 7" id="KW-1133">Transmembrane helix</keyword>
<keyword evidence="3 7" id="KW-0812">Transmembrane</keyword>
<evidence type="ECO:0000313" key="9">
    <source>
        <dbReference type="EMBL" id="GHH83006.1"/>
    </source>
</evidence>
<dbReference type="InterPro" id="IPR051791">
    <property type="entry name" value="Pra-immunoreactive"/>
</dbReference>
<reference evidence="9" key="1">
    <citation type="journal article" date="2014" name="Int. J. Syst. Evol. Microbiol.">
        <title>Complete genome sequence of Corynebacterium casei LMG S-19264T (=DSM 44701T), isolated from a smear-ripened cheese.</title>
        <authorList>
            <consortium name="US DOE Joint Genome Institute (JGI-PGF)"/>
            <person name="Walter F."/>
            <person name="Albersmeier A."/>
            <person name="Kalinowski J."/>
            <person name="Ruckert C."/>
        </authorList>
    </citation>
    <scope>NUCLEOTIDE SEQUENCE</scope>
    <source>
        <strain evidence="9">JCM 4646</strain>
    </source>
</reference>
<dbReference type="Pfam" id="PF06271">
    <property type="entry name" value="RDD"/>
    <property type="match status" value="1"/>
</dbReference>
<keyword evidence="5 7" id="KW-0472">Membrane</keyword>
<protein>
    <recommendedName>
        <fullName evidence="8">RDD domain-containing protein</fullName>
    </recommendedName>
</protein>
<evidence type="ECO:0000256" key="3">
    <source>
        <dbReference type="ARBA" id="ARBA00022692"/>
    </source>
</evidence>
<dbReference type="PANTHER" id="PTHR36115:SF4">
    <property type="entry name" value="MEMBRANE PROTEIN"/>
    <property type="match status" value="1"/>
</dbReference>
<feature type="compositionally biased region" description="Gly residues" evidence="6">
    <location>
        <begin position="81"/>
        <end position="96"/>
    </location>
</feature>
<evidence type="ECO:0000256" key="1">
    <source>
        <dbReference type="ARBA" id="ARBA00004651"/>
    </source>
</evidence>
<evidence type="ECO:0000256" key="6">
    <source>
        <dbReference type="SAM" id="MobiDB-lite"/>
    </source>
</evidence>
<keyword evidence="10" id="KW-1185">Reference proteome</keyword>
<gene>
    <name evidence="9" type="ORF">GCM10018781_69140</name>
</gene>
<name>A0A919L535_9ACTN</name>
<proteinExistence type="predicted"/>
<keyword evidence="2" id="KW-1003">Cell membrane</keyword>
<accession>A0A919L535</accession>
<evidence type="ECO:0000256" key="4">
    <source>
        <dbReference type="ARBA" id="ARBA00022989"/>
    </source>
</evidence>
<dbReference type="InterPro" id="IPR010432">
    <property type="entry name" value="RDD"/>
</dbReference>
<feature type="compositionally biased region" description="Gly residues" evidence="6">
    <location>
        <begin position="64"/>
        <end position="73"/>
    </location>
</feature>
<dbReference type="RefSeq" id="WP_190214868.1">
    <property type="nucleotide sequence ID" value="NZ_BNBO01000062.1"/>
</dbReference>
<comment type="caution">
    <text evidence="9">The sequence shown here is derived from an EMBL/GenBank/DDBJ whole genome shotgun (WGS) entry which is preliminary data.</text>
</comment>
<dbReference type="Proteomes" id="UP000617734">
    <property type="component" value="Unassembled WGS sequence"/>
</dbReference>
<dbReference type="GeneID" id="95357175"/>
<reference evidence="9" key="2">
    <citation type="submission" date="2020-09" db="EMBL/GenBank/DDBJ databases">
        <authorList>
            <person name="Sun Q."/>
            <person name="Ohkuma M."/>
        </authorList>
    </citation>
    <scope>NUCLEOTIDE SEQUENCE</scope>
    <source>
        <strain evidence="9">JCM 4646</strain>
    </source>
</reference>
<organism evidence="9 10">
    <name type="scientific">Kitasatospora indigofera</name>
    <dbReference type="NCBI Taxonomy" id="67307"/>
    <lineage>
        <taxon>Bacteria</taxon>
        <taxon>Bacillati</taxon>
        <taxon>Actinomycetota</taxon>
        <taxon>Actinomycetes</taxon>
        <taxon>Kitasatosporales</taxon>
        <taxon>Streptomycetaceae</taxon>
        <taxon>Kitasatospora</taxon>
    </lineage>
</organism>
<evidence type="ECO:0000256" key="5">
    <source>
        <dbReference type="ARBA" id="ARBA00023136"/>
    </source>
</evidence>
<evidence type="ECO:0000313" key="10">
    <source>
        <dbReference type="Proteomes" id="UP000617734"/>
    </source>
</evidence>
<feature type="domain" description="RDD" evidence="8">
    <location>
        <begin position="108"/>
        <end position="234"/>
    </location>
</feature>
<dbReference type="AlphaFoldDB" id="A0A919L535"/>
<sequence>MSTYDPSGPEPEEGGKPSFDKNPPPAGGTPSGAPSDPYGTPTPPPSDPYGTPPPAGSPYDRPGAYGGTYGGGPTDQPPPGQGYGTGYGPGGQGSPGAGPVPGMPPLGSWPNRILARVIDYLLVQIVAILLVLPFASLGNRSGSTGAFWLACVLWFLYEGFMLSRDGQTLGKKAMKVRVAMLVDGNIPTKPAAWTRSAVFIVPAVICCAMLWWVIDGLFGVFDKPYRQCIHDKSAKTVVVSTA</sequence>
<evidence type="ECO:0000256" key="7">
    <source>
        <dbReference type="SAM" id="Phobius"/>
    </source>
</evidence>
<feature type="transmembrane region" description="Helical" evidence="7">
    <location>
        <begin position="113"/>
        <end position="134"/>
    </location>
</feature>
<feature type="transmembrane region" description="Helical" evidence="7">
    <location>
        <begin position="197"/>
        <end position="214"/>
    </location>
</feature>
<evidence type="ECO:0000256" key="2">
    <source>
        <dbReference type="ARBA" id="ARBA00022475"/>
    </source>
</evidence>
<dbReference type="GO" id="GO:0005886">
    <property type="term" value="C:plasma membrane"/>
    <property type="evidence" value="ECO:0007669"/>
    <property type="project" value="UniProtKB-SubCell"/>
</dbReference>
<dbReference type="EMBL" id="BNBO01000062">
    <property type="protein sequence ID" value="GHH83006.1"/>
    <property type="molecule type" value="Genomic_DNA"/>
</dbReference>
<dbReference type="PANTHER" id="PTHR36115">
    <property type="entry name" value="PROLINE-RICH ANTIGEN HOMOLOG-RELATED"/>
    <property type="match status" value="1"/>
</dbReference>